<feature type="domain" description="PilZ" evidence="1">
    <location>
        <begin position="3"/>
        <end position="106"/>
    </location>
</feature>
<evidence type="ECO:0000313" key="3">
    <source>
        <dbReference type="Proteomes" id="UP000183994"/>
    </source>
</evidence>
<dbReference type="RefSeq" id="WP_073473019.1">
    <property type="nucleotide sequence ID" value="NZ_FQZU01000003.1"/>
</dbReference>
<dbReference type="AlphaFoldDB" id="A0A1M6F9D1"/>
<protein>
    <submittedName>
        <fullName evidence="2">PilZ domain-containing protein</fullName>
    </submittedName>
</protein>
<dbReference type="Gene3D" id="2.40.10.220">
    <property type="entry name" value="predicted glycosyltransferase like domains"/>
    <property type="match status" value="1"/>
</dbReference>
<reference evidence="3" key="1">
    <citation type="submission" date="2016-11" db="EMBL/GenBank/DDBJ databases">
        <authorList>
            <person name="Varghese N."/>
            <person name="Submissions S."/>
        </authorList>
    </citation>
    <scope>NUCLEOTIDE SEQUENCE [LARGE SCALE GENOMIC DNA]</scope>
    <source>
        <strain evidence="3">DSM 16219</strain>
    </source>
</reference>
<evidence type="ECO:0000259" key="1">
    <source>
        <dbReference type="Pfam" id="PF07238"/>
    </source>
</evidence>
<evidence type="ECO:0000313" key="2">
    <source>
        <dbReference type="EMBL" id="SHI94261.1"/>
    </source>
</evidence>
<dbReference type="Pfam" id="PF07238">
    <property type="entry name" value="PilZ"/>
    <property type="match status" value="1"/>
</dbReference>
<sequence length="114" mass="12768">MKERRRHNRVDSLNLLSYTCFDCDGNSECQGMGRTLNVSESGILLETGEQLEEGFQVAVTIAFEENLVEIKGEVVRSLGNPEGMFESGIRFSEVSDEQLDVLKAYVVAFEKEQA</sequence>
<dbReference type="GO" id="GO:0035438">
    <property type="term" value="F:cyclic-di-GMP binding"/>
    <property type="evidence" value="ECO:0007669"/>
    <property type="project" value="InterPro"/>
</dbReference>
<dbReference type="STRING" id="1121393.SAMN02745216_00755"/>
<dbReference type="OrthoDB" id="5432596at2"/>
<gene>
    <name evidence="2" type="ORF">SAMN02745216_00755</name>
</gene>
<dbReference type="Proteomes" id="UP000183994">
    <property type="component" value="Unassembled WGS sequence"/>
</dbReference>
<dbReference type="SUPFAM" id="SSF141371">
    <property type="entry name" value="PilZ domain-like"/>
    <property type="match status" value="1"/>
</dbReference>
<accession>A0A1M6F9D1</accession>
<proteinExistence type="predicted"/>
<name>A0A1M6F9D1_9BACT</name>
<keyword evidence="3" id="KW-1185">Reference proteome</keyword>
<dbReference type="InterPro" id="IPR009875">
    <property type="entry name" value="PilZ_domain"/>
</dbReference>
<organism evidence="2 3">
    <name type="scientific">Desulfatibacillum alkenivorans DSM 16219</name>
    <dbReference type="NCBI Taxonomy" id="1121393"/>
    <lineage>
        <taxon>Bacteria</taxon>
        <taxon>Pseudomonadati</taxon>
        <taxon>Thermodesulfobacteriota</taxon>
        <taxon>Desulfobacteria</taxon>
        <taxon>Desulfobacterales</taxon>
        <taxon>Desulfatibacillaceae</taxon>
        <taxon>Desulfatibacillum</taxon>
    </lineage>
</organism>
<dbReference type="EMBL" id="FQZU01000003">
    <property type="protein sequence ID" value="SHI94261.1"/>
    <property type="molecule type" value="Genomic_DNA"/>
</dbReference>